<name>A0ABN6L6F3_9BACT</name>
<reference evidence="2 3" key="1">
    <citation type="submission" date="2021-12" db="EMBL/GenBank/DDBJ databases">
        <title>Genome sequencing of bacteria with rrn-lacking chromosome and rrn-plasmid.</title>
        <authorList>
            <person name="Anda M."/>
            <person name="Iwasaki W."/>
        </authorList>
    </citation>
    <scope>NUCLEOTIDE SEQUENCE [LARGE SCALE GENOMIC DNA]</scope>
    <source>
        <strain evidence="2 3">NBRC 101262</strain>
    </source>
</reference>
<dbReference type="Pfam" id="PF01261">
    <property type="entry name" value="AP_endonuc_2"/>
    <property type="match status" value="1"/>
</dbReference>
<keyword evidence="3" id="KW-1185">Reference proteome</keyword>
<dbReference type="InterPro" id="IPR036237">
    <property type="entry name" value="Xyl_isomerase-like_sf"/>
</dbReference>
<dbReference type="InterPro" id="IPR011042">
    <property type="entry name" value="6-blade_b-propeller_TolB-like"/>
</dbReference>
<dbReference type="EMBL" id="AP025292">
    <property type="protein sequence ID" value="BDC98755.1"/>
    <property type="molecule type" value="Genomic_DNA"/>
</dbReference>
<protein>
    <recommendedName>
        <fullName evidence="1">Xylose isomerase-like TIM barrel domain-containing protein</fullName>
    </recommendedName>
</protein>
<dbReference type="RefSeq" id="WP_338397853.1">
    <property type="nucleotide sequence ID" value="NZ_AP025292.1"/>
</dbReference>
<proteinExistence type="predicted"/>
<evidence type="ECO:0000313" key="3">
    <source>
        <dbReference type="Proteomes" id="UP001354989"/>
    </source>
</evidence>
<dbReference type="SUPFAM" id="SSF101898">
    <property type="entry name" value="NHL repeat"/>
    <property type="match status" value="1"/>
</dbReference>
<dbReference type="Gene3D" id="2.120.10.30">
    <property type="entry name" value="TolB, C-terminal domain"/>
    <property type="match status" value="1"/>
</dbReference>
<accession>A0ABN6L6F3</accession>
<dbReference type="SUPFAM" id="SSF51658">
    <property type="entry name" value="Xylose isomerase-like"/>
    <property type="match status" value="1"/>
</dbReference>
<evidence type="ECO:0000259" key="1">
    <source>
        <dbReference type="Pfam" id="PF01261"/>
    </source>
</evidence>
<dbReference type="Gene3D" id="3.20.20.150">
    <property type="entry name" value="Divalent-metal-dependent TIM barrel enzymes"/>
    <property type="match status" value="1"/>
</dbReference>
<organism evidence="2 3">
    <name type="scientific">Persicobacter psychrovividus</name>
    <dbReference type="NCBI Taxonomy" id="387638"/>
    <lineage>
        <taxon>Bacteria</taxon>
        <taxon>Pseudomonadati</taxon>
        <taxon>Bacteroidota</taxon>
        <taxon>Cytophagia</taxon>
        <taxon>Cytophagales</taxon>
        <taxon>Persicobacteraceae</taxon>
        <taxon>Persicobacter</taxon>
    </lineage>
</organism>
<dbReference type="Proteomes" id="UP001354989">
    <property type="component" value="Chromosome"/>
</dbReference>
<feature type="domain" description="Xylose isomerase-like TIM barrel" evidence="1">
    <location>
        <begin position="114"/>
        <end position="241"/>
    </location>
</feature>
<sequence length="546" mass="62172">MAQRFQADWPMYVYNFGGLNKLPVKEQKAMLKKYGYKGVALMANNRKQMIDLSPYFDQADKDFPIQAVFFRYNHHDPEKVREGWKQVVDQVSGTPTAFWFIIGRDVMMPHEETLALLERVADYCQQKNVVMTIYPHSDDNIPTAEEALTYIEEMDRPNVNMVIHSCHEIRSGNGGRLPEIIKKAKDHLAYVTIAGSDRQVDRSTPMTLENSTIMALYRGNFDLYPMLKALKEIEYKGAVGFINHQIKEAPDQYLKGSMEQYQSWLNQLNAPPTEAYDAPDQVLWHAKTKQWFVSNLGGGISLDRDGYSWISRLDASGKVIDPVWIGFEEGFDAISGMISDDQYLYAVDRDGVRQIDIAQRKQVAFYPIPEGEFLNDIALAKNGDLYVSDFFGDQIFRIIPKKKKVKLFLKSERLEAPDGLYMEDGYLVVASWGKLIPGKGFDTSKKGDLLRVDLKKKTIEPLSDKLVELGNLEGITKGNGNYYITDWASGEVIKVDKDFSPSILIKGLSHPTDPDFSGEQQRLAFPQHGTNQVLFVDVEEKRVIEQ</sequence>
<dbReference type="InterPro" id="IPR013022">
    <property type="entry name" value="Xyl_isomerase-like_TIM-brl"/>
</dbReference>
<evidence type="ECO:0000313" key="2">
    <source>
        <dbReference type="EMBL" id="BDC98755.1"/>
    </source>
</evidence>
<gene>
    <name evidence="2" type="ORF">PEPS_10360</name>
</gene>